<keyword evidence="6 11" id="KW-0812">Transmembrane</keyword>
<dbReference type="Proteomes" id="UP000242501">
    <property type="component" value="Unassembled WGS sequence"/>
</dbReference>
<comment type="catalytic activity">
    <reaction evidence="1">
        <text>ATP + protein L-histidine = ADP + protein N-phospho-L-histidine.</text>
        <dbReference type="EC" id="2.7.13.3"/>
    </reaction>
</comment>
<dbReference type="InterPro" id="IPR036890">
    <property type="entry name" value="HATPase_C_sf"/>
</dbReference>
<dbReference type="AlphaFoldDB" id="A0A1G6H774"/>
<dbReference type="Gene3D" id="3.30.565.10">
    <property type="entry name" value="Histidine kinase-like ATPase, C-terminal domain"/>
    <property type="match status" value="1"/>
</dbReference>
<dbReference type="InterPro" id="IPR003661">
    <property type="entry name" value="HisK_dim/P_dom"/>
</dbReference>
<dbReference type="SUPFAM" id="SSF47384">
    <property type="entry name" value="Homodimeric domain of signal transducing histidine kinase"/>
    <property type="match status" value="1"/>
</dbReference>
<evidence type="ECO:0000256" key="10">
    <source>
        <dbReference type="ARBA" id="ARBA00023136"/>
    </source>
</evidence>
<dbReference type="STRING" id="1219383.SAMN05421733_104106"/>
<dbReference type="PROSITE" id="PS51257">
    <property type="entry name" value="PROKAR_LIPOPROTEIN"/>
    <property type="match status" value="1"/>
</dbReference>
<keyword evidence="7 13" id="KW-0418">Kinase</keyword>
<dbReference type="CDD" id="cd00082">
    <property type="entry name" value="HisKA"/>
    <property type="match status" value="1"/>
</dbReference>
<organism evidence="13 14">
    <name type="scientific">Acinetobacter boissieri</name>
    <dbReference type="NCBI Taxonomy" id="1219383"/>
    <lineage>
        <taxon>Bacteria</taxon>
        <taxon>Pseudomonadati</taxon>
        <taxon>Pseudomonadota</taxon>
        <taxon>Gammaproteobacteria</taxon>
        <taxon>Moraxellales</taxon>
        <taxon>Moraxellaceae</taxon>
        <taxon>Acinetobacter</taxon>
    </lineage>
</organism>
<dbReference type="PANTHER" id="PTHR45436">
    <property type="entry name" value="SENSOR HISTIDINE KINASE YKOH"/>
    <property type="match status" value="1"/>
</dbReference>
<dbReference type="Gene3D" id="1.10.287.130">
    <property type="match status" value="1"/>
</dbReference>
<evidence type="ECO:0000256" key="6">
    <source>
        <dbReference type="ARBA" id="ARBA00022692"/>
    </source>
</evidence>
<evidence type="ECO:0000256" key="8">
    <source>
        <dbReference type="ARBA" id="ARBA00022989"/>
    </source>
</evidence>
<name>A0A1G6H774_9GAMM</name>
<dbReference type="SMART" id="SM00387">
    <property type="entry name" value="HATPase_c"/>
    <property type="match status" value="1"/>
</dbReference>
<dbReference type="SMART" id="SM00388">
    <property type="entry name" value="HisKA"/>
    <property type="match status" value="1"/>
</dbReference>
<evidence type="ECO:0000256" key="2">
    <source>
        <dbReference type="ARBA" id="ARBA00004141"/>
    </source>
</evidence>
<dbReference type="GO" id="GO:0000155">
    <property type="term" value="F:phosphorelay sensor kinase activity"/>
    <property type="evidence" value="ECO:0007669"/>
    <property type="project" value="InterPro"/>
</dbReference>
<dbReference type="EMBL" id="FMYL01000004">
    <property type="protein sequence ID" value="SDB90127.1"/>
    <property type="molecule type" value="Genomic_DNA"/>
</dbReference>
<evidence type="ECO:0000256" key="9">
    <source>
        <dbReference type="ARBA" id="ARBA00023012"/>
    </source>
</evidence>
<dbReference type="CDD" id="cd00075">
    <property type="entry name" value="HATPase"/>
    <property type="match status" value="1"/>
</dbReference>
<evidence type="ECO:0000256" key="7">
    <source>
        <dbReference type="ARBA" id="ARBA00022777"/>
    </source>
</evidence>
<reference evidence="14" key="1">
    <citation type="submission" date="2016-09" db="EMBL/GenBank/DDBJ databases">
        <authorList>
            <person name="Varghese N."/>
            <person name="Submissions S."/>
        </authorList>
    </citation>
    <scope>NUCLEOTIDE SEQUENCE [LARGE SCALE GENOMIC DNA]</scope>
    <source>
        <strain evidence="14">ANC 4422</strain>
    </source>
</reference>
<dbReference type="PANTHER" id="PTHR45436:SF15">
    <property type="entry name" value="SENSOR HISTIDINE KINASE CUSS"/>
    <property type="match status" value="1"/>
</dbReference>
<evidence type="ECO:0000256" key="5">
    <source>
        <dbReference type="ARBA" id="ARBA00022679"/>
    </source>
</evidence>
<dbReference type="PROSITE" id="PS50109">
    <property type="entry name" value="HIS_KIN"/>
    <property type="match status" value="1"/>
</dbReference>
<feature type="domain" description="Histidine kinase" evidence="12">
    <location>
        <begin position="227"/>
        <end position="438"/>
    </location>
</feature>
<keyword evidence="8 11" id="KW-1133">Transmembrane helix</keyword>
<keyword evidence="5" id="KW-0808">Transferase</keyword>
<dbReference type="InterPro" id="IPR036097">
    <property type="entry name" value="HisK_dim/P_sf"/>
</dbReference>
<dbReference type="SUPFAM" id="SSF55874">
    <property type="entry name" value="ATPase domain of HSP90 chaperone/DNA topoisomerase II/histidine kinase"/>
    <property type="match status" value="1"/>
</dbReference>
<dbReference type="InterPro" id="IPR050428">
    <property type="entry name" value="TCS_sensor_his_kinase"/>
</dbReference>
<dbReference type="RefSeq" id="WP_213030500.1">
    <property type="nucleotide sequence ID" value="NZ_FMYL01000004.1"/>
</dbReference>
<evidence type="ECO:0000256" key="11">
    <source>
        <dbReference type="SAM" id="Phobius"/>
    </source>
</evidence>
<evidence type="ECO:0000313" key="13">
    <source>
        <dbReference type="EMBL" id="SDB90127.1"/>
    </source>
</evidence>
<keyword evidence="4" id="KW-0597">Phosphoprotein</keyword>
<evidence type="ECO:0000256" key="3">
    <source>
        <dbReference type="ARBA" id="ARBA00012438"/>
    </source>
</evidence>
<dbReference type="GO" id="GO:0005886">
    <property type="term" value="C:plasma membrane"/>
    <property type="evidence" value="ECO:0007669"/>
    <property type="project" value="TreeGrafter"/>
</dbReference>
<accession>A0A1G6H774</accession>
<keyword evidence="14" id="KW-1185">Reference proteome</keyword>
<feature type="transmembrane region" description="Helical" evidence="11">
    <location>
        <begin position="147"/>
        <end position="166"/>
    </location>
</feature>
<dbReference type="PRINTS" id="PR00344">
    <property type="entry name" value="BCTRLSENSOR"/>
</dbReference>
<dbReference type="Pfam" id="PF02518">
    <property type="entry name" value="HATPase_c"/>
    <property type="match status" value="1"/>
</dbReference>
<evidence type="ECO:0000313" key="14">
    <source>
        <dbReference type="Proteomes" id="UP000242501"/>
    </source>
</evidence>
<evidence type="ECO:0000256" key="4">
    <source>
        <dbReference type="ARBA" id="ARBA00022553"/>
    </source>
</evidence>
<keyword evidence="10 11" id="KW-0472">Membrane</keyword>
<evidence type="ECO:0000259" key="12">
    <source>
        <dbReference type="PROSITE" id="PS50109"/>
    </source>
</evidence>
<feature type="transmembrane region" description="Helical" evidence="11">
    <location>
        <begin position="12"/>
        <end position="35"/>
    </location>
</feature>
<evidence type="ECO:0000256" key="1">
    <source>
        <dbReference type="ARBA" id="ARBA00000085"/>
    </source>
</evidence>
<comment type="subcellular location">
    <subcellularLocation>
        <location evidence="2">Membrane</location>
        <topology evidence="2">Multi-pass membrane protein</topology>
    </subcellularLocation>
</comment>
<protein>
    <recommendedName>
        <fullName evidence="3">histidine kinase</fullName>
        <ecNumber evidence="3">2.7.13.3</ecNumber>
    </recommendedName>
</protein>
<dbReference type="EC" id="2.7.13.3" evidence="3"/>
<sequence>MKKSRNSLNTRLIVMTSLLSVVMACVLMFSTYQIALKELTHILDAQMQFLASRATTLKLKSTHSQLNLNPNQDQEELFIDIWAYDDVDALNKNQLLVPKVKTAGFYQHDTDTGTWYTYVLPSQDNQVQISQHQSVREVLALELAGSMVLPFLLIMPLVMLVIVYIIKRSLKPFDVLKTELAQRDSNELTHVTDEQYPIELLPAIHEINYLFDRISKTQQEQKQFVADAAHELRTPITALNLQTKILLRDFPNNLALINLSKGLARIQHLVSQLLSLAKQDTSLHALEQPKRFILNDVALSCVEQLMNLAMEKDIDLGFVRNEEIKIQSFEPTVHSIIYNLIDNAIKYTPVSGVINISVYPHNNRCTVCIEDSGPGIPKEQYEEVLKRFYRVHHHLEVGSGLGLSIVQKAIQRVGGDFEFTRSEELGGLKVLVTMPLQLKHSEVKILQ</sequence>
<dbReference type="Pfam" id="PF00512">
    <property type="entry name" value="HisKA"/>
    <property type="match status" value="1"/>
</dbReference>
<gene>
    <name evidence="13" type="ORF">SAMN05421733_104106</name>
</gene>
<dbReference type="InterPro" id="IPR005467">
    <property type="entry name" value="His_kinase_dom"/>
</dbReference>
<dbReference type="InterPro" id="IPR003594">
    <property type="entry name" value="HATPase_dom"/>
</dbReference>
<keyword evidence="9" id="KW-0902">Two-component regulatory system</keyword>
<proteinExistence type="predicted"/>
<dbReference type="InterPro" id="IPR004358">
    <property type="entry name" value="Sig_transdc_His_kin-like_C"/>
</dbReference>